<dbReference type="EMBL" id="CP025791">
    <property type="protein sequence ID" value="AUP78507.1"/>
    <property type="molecule type" value="Genomic_DNA"/>
</dbReference>
<evidence type="ECO:0000313" key="9">
    <source>
        <dbReference type="Proteomes" id="UP000235826"/>
    </source>
</evidence>
<feature type="domain" description="Glycoside hydrolase family 31 TIM barrel" evidence="4">
    <location>
        <begin position="255"/>
        <end position="591"/>
    </location>
</feature>
<dbReference type="CDD" id="cd14752">
    <property type="entry name" value="GH31_N"/>
    <property type="match status" value="1"/>
</dbReference>
<dbReference type="RefSeq" id="WP_102755162.1">
    <property type="nucleotide sequence ID" value="NZ_CP025791.1"/>
</dbReference>
<accession>A0A2K9PPM1</accession>
<feature type="chain" id="PRO_5014649173" evidence="3">
    <location>
        <begin position="21"/>
        <end position="798"/>
    </location>
</feature>
<evidence type="ECO:0000259" key="6">
    <source>
        <dbReference type="Pfam" id="PF17137"/>
    </source>
</evidence>
<feature type="domain" description="DUF5110" evidence="6">
    <location>
        <begin position="703"/>
        <end position="766"/>
    </location>
</feature>
<dbReference type="SUPFAM" id="SSF51445">
    <property type="entry name" value="(Trans)glycosidases"/>
    <property type="match status" value="1"/>
</dbReference>
<dbReference type="SUPFAM" id="SSF51011">
    <property type="entry name" value="Glycosyl hydrolase domain"/>
    <property type="match status" value="1"/>
</dbReference>
<feature type="signal peptide" evidence="3">
    <location>
        <begin position="1"/>
        <end position="20"/>
    </location>
</feature>
<sequence length="798" mass="92374">MKKTVLFLLLQIMGVLTVYAQWSNEAIKPQRILKVEKEADKLHMTCDEGYMDLTFHSDKIIHFSFYPEYTNLATQNWGIKSSKGLVDTELDLWWEHYKFSSPSVEIKFNALTSKFKYFDKKGNLFLETDEVMMKPTTVQGEKTYHTAASFIAPPDEHYYGLGQHQSGWMDHKGKTVPMWHDYKAKDGEIISVPFMLTNKNYAIIYPNPSRSEVICGVDGKTTWSSEIGEAVSYYVIYGETIEDIYKSYGDLCGYTPLPPKKALGYIQCKQKYNTQEEVLTIAKTHKEKGYPIDYMVVDWFHWDQLGDLDMNKERWPNPKAMNEELKSMDINCMISCWPRFVSESKNFDILNKNGWLMKQKNGASMNSTAWDLRGGLIDVTNPKASEWYWNTIRNNYVSKGFDSFWLDESEPDIVPHNFYLSQGLGARIYNIYPYLHAKGMYEGHRRDLDDRVFVLTRSSWLGANQFGTTFWSSDIHPEWDVLERQIACGANFCASGMPYWSSDIGGWQGFEKERKAPTASLLLKSDKGPEDMYVDYPEMYVRWFQYGTFCPTFRAHGTRSENEVWSYGKEAEDILSDYIELRYNLMPYIYSNAWNVTKTNMPFMRGLFINYMDDEKAADIKDEYLFGSSILVAPISKPGTEKRSVYLPKNDSWYDLWTNKEYEGGKTITAKAPISKIPLYIKAGTILPIANNLKHANQKTDTLSIFIYEGADGKFELYEDENTNYNYENGAFSTIGFEWNNSENTLTIGDRQGQFPQMNETYTFKIFKIVNGKKVSFKDENGYNKQVTYTGESLSLKL</sequence>
<dbReference type="Gene3D" id="2.60.40.1760">
    <property type="entry name" value="glycosyl hydrolase (family 31)"/>
    <property type="match status" value="1"/>
</dbReference>
<comment type="similarity">
    <text evidence="1 2">Belongs to the glycosyl hydrolase 31 family.</text>
</comment>
<gene>
    <name evidence="8" type="ORF">C1H87_07200</name>
</gene>
<dbReference type="GO" id="GO:0004553">
    <property type="term" value="F:hydrolase activity, hydrolyzing O-glycosyl compounds"/>
    <property type="evidence" value="ECO:0007669"/>
    <property type="project" value="InterPro"/>
</dbReference>
<dbReference type="InterPro" id="IPR033403">
    <property type="entry name" value="DUF5110"/>
</dbReference>
<dbReference type="InterPro" id="IPR000322">
    <property type="entry name" value="Glyco_hydro_31_TIM"/>
</dbReference>
<evidence type="ECO:0000256" key="3">
    <source>
        <dbReference type="SAM" id="SignalP"/>
    </source>
</evidence>
<dbReference type="PANTHER" id="PTHR43863">
    <property type="entry name" value="HYDROLASE, PUTATIVE (AFU_ORTHOLOGUE AFUA_1G03140)-RELATED"/>
    <property type="match status" value="1"/>
</dbReference>
<dbReference type="Pfam" id="PF21365">
    <property type="entry name" value="Glyco_hydro_31_3rd"/>
    <property type="match status" value="1"/>
</dbReference>
<dbReference type="PANTHER" id="PTHR43863:SF2">
    <property type="entry name" value="MALTASE-GLUCOAMYLASE"/>
    <property type="match status" value="1"/>
</dbReference>
<dbReference type="InterPro" id="IPR025887">
    <property type="entry name" value="Glyco_hydro_31_N_dom"/>
</dbReference>
<evidence type="ECO:0000256" key="2">
    <source>
        <dbReference type="RuleBase" id="RU361185"/>
    </source>
</evidence>
<dbReference type="Gene3D" id="2.60.40.1180">
    <property type="entry name" value="Golgi alpha-mannosidase II"/>
    <property type="match status" value="2"/>
</dbReference>
<evidence type="ECO:0000259" key="5">
    <source>
        <dbReference type="Pfam" id="PF13802"/>
    </source>
</evidence>
<keyword evidence="2" id="KW-0326">Glycosidase</keyword>
<name>A0A2K9PPM1_9FLAO</name>
<dbReference type="InterPro" id="IPR051816">
    <property type="entry name" value="Glycosyl_Hydrolase_31"/>
</dbReference>
<dbReference type="KEGG" id="fek:C1H87_07200"/>
<dbReference type="GO" id="GO:0030246">
    <property type="term" value="F:carbohydrate binding"/>
    <property type="evidence" value="ECO:0007669"/>
    <property type="project" value="InterPro"/>
</dbReference>
<feature type="domain" description="Glycoside hydrolase family 31 N-terminal" evidence="5">
    <location>
        <begin position="51"/>
        <end position="213"/>
    </location>
</feature>
<protein>
    <submittedName>
        <fullName evidence="8">Alpha-glucosidase</fullName>
    </submittedName>
</protein>
<dbReference type="Pfam" id="PF01055">
    <property type="entry name" value="Glyco_hydro_31_2nd"/>
    <property type="match status" value="1"/>
</dbReference>
<evidence type="ECO:0000259" key="7">
    <source>
        <dbReference type="Pfam" id="PF21365"/>
    </source>
</evidence>
<dbReference type="InterPro" id="IPR013780">
    <property type="entry name" value="Glyco_hydro_b"/>
</dbReference>
<proteinExistence type="inferred from homology"/>
<dbReference type="CDD" id="cd06591">
    <property type="entry name" value="GH31_xylosidase_XylS"/>
    <property type="match status" value="1"/>
</dbReference>
<dbReference type="AlphaFoldDB" id="A0A2K9PPM1"/>
<keyword evidence="3" id="KW-0732">Signal</keyword>
<keyword evidence="2" id="KW-0378">Hydrolase</keyword>
<evidence type="ECO:0000313" key="8">
    <source>
        <dbReference type="EMBL" id="AUP78507.1"/>
    </source>
</evidence>
<dbReference type="Gene3D" id="3.20.20.80">
    <property type="entry name" value="Glycosidases"/>
    <property type="match status" value="1"/>
</dbReference>
<dbReference type="SUPFAM" id="SSF74650">
    <property type="entry name" value="Galactose mutarotase-like"/>
    <property type="match status" value="1"/>
</dbReference>
<dbReference type="Proteomes" id="UP000235826">
    <property type="component" value="Chromosome"/>
</dbReference>
<organism evidence="8 9">
    <name type="scientific">Flavivirga eckloniae</name>
    <dbReference type="NCBI Taxonomy" id="1803846"/>
    <lineage>
        <taxon>Bacteria</taxon>
        <taxon>Pseudomonadati</taxon>
        <taxon>Bacteroidota</taxon>
        <taxon>Flavobacteriia</taxon>
        <taxon>Flavobacteriales</taxon>
        <taxon>Flavobacteriaceae</taxon>
        <taxon>Flavivirga</taxon>
    </lineage>
</organism>
<dbReference type="Pfam" id="PF17137">
    <property type="entry name" value="DUF5110"/>
    <property type="match status" value="1"/>
</dbReference>
<evidence type="ECO:0000259" key="4">
    <source>
        <dbReference type="Pfam" id="PF01055"/>
    </source>
</evidence>
<dbReference type="InterPro" id="IPR048395">
    <property type="entry name" value="Glyco_hydro_31_C"/>
</dbReference>
<reference evidence="8 9" key="1">
    <citation type="submission" date="2018-01" db="EMBL/GenBank/DDBJ databases">
        <title>Complete genome sequence of Flavivirga eckloniae ECD14 isolated from seaweed Ecklonia cava.</title>
        <authorList>
            <person name="Lee J.H."/>
            <person name="Baik K.S."/>
            <person name="Seong C.N."/>
        </authorList>
    </citation>
    <scope>NUCLEOTIDE SEQUENCE [LARGE SCALE GENOMIC DNA]</scope>
    <source>
        <strain evidence="8 9">ECD14</strain>
    </source>
</reference>
<dbReference type="OrthoDB" id="176168at2"/>
<evidence type="ECO:0000256" key="1">
    <source>
        <dbReference type="ARBA" id="ARBA00007806"/>
    </source>
</evidence>
<dbReference type="InterPro" id="IPR017853">
    <property type="entry name" value="GH"/>
</dbReference>
<dbReference type="GO" id="GO:0005975">
    <property type="term" value="P:carbohydrate metabolic process"/>
    <property type="evidence" value="ECO:0007669"/>
    <property type="project" value="InterPro"/>
</dbReference>
<feature type="domain" description="Glycosyl hydrolase family 31 C-terminal" evidence="7">
    <location>
        <begin position="601"/>
        <end position="687"/>
    </location>
</feature>
<dbReference type="InterPro" id="IPR011013">
    <property type="entry name" value="Gal_mutarotase_sf_dom"/>
</dbReference>
<keyword evidence="9" id="KW-1185">Reference proteome</keyword>
<dbReference type="Pfam" id="PF13802">
    <property type="entry name" value="Gal_mutarotas_2"/>
    <property type="match status" value="1"/>
</dbReference>